<dbReference type="SUPFAM" id="SSF53850">
    <property type="entry name" value="Periplasmic binding protein-like II"/>
    <property type="match status" value="1"/>
</dbReference>
<dbReference type="EMBL" id="JAWLKB010000035">
    <property type="protein sequence ID" value="MDV6271223.1"/>
    <property type="molecule type" value="Genomic_DNA"/>
</dbReference>
<comment type="caution">
    <text evidence="2">The sequence shown here is derived from an EMBL/GenBank/DDBJ whole genome shotgun (WGS) entry which is preliminary data.</text>
</comment>
<organism evidence="2 3">
    <name type="scientific">Rhodococcus globerulus</name>
    <dbReference type="NCBI Taxonomy" id="33008"/>
    <lineage>
        <taxon>Bacteria</taxon>
        <taxon>Bacillati</taxon>
        <taxon>Actinomycetota</taxon>
        <taxon>Actinomycetes</taxon>
        <taxon>Mycobacteriales</taxon>
        <taxon>Nocardiaceae</taxon>
        <taxon>Rhodococcus</taxon>
    </lineage>
</organism>
<dbReference type="Pfam" id="PF09084">
    <property type="entry name" value="NMT1"/>
    <property type="match status" value="1"/>
</dbReference>
<protein>
    <submittedName>
        <fullName evidence="2">ABC transporter substrate-binding protein</fullName>
    </submittedName>
</protein>
<keyword evidence="3" id="KW-1185">Reference proteome</keyword>
<accession>A0ABU4C4T4</accession>
<evidence type="ECO:0000259" key="1">
    <source>
        <dbReference type="Pfam" id="PF09084"/>
    </source>
</evidence>
<evidence type="ECO:0000313" key="2">
    <source>
        <dbReference type="EMBL" id="MDV6271223.1"/>
    </source>
</evidence>
<gene>
    <name evidence="2" type="ORF">R3Q16_31880</name>
</gene>
<name>A0ABU4C4T4_RHOGO</name>
<dbReference type="Proteomes" id="UP001185927">
    <property type="component" value="Unassembled WGS sequence"/>
</dbReference>
<dbReference type="InterPro" id="IPR015168">
    <property type="entry name" value="SsuA/THI5"/>
</dbReference>
<dbReference type="Gene3D" id="3.40.190.10">
    <property type="entry name" value="Periplasmic binding protein-like II"/>
    <property type="match status" value="2"/>
</dbReference>
<sequence length="370" mass="39047">MITRSGQRILGALCAAGTALTLVSCSSDNEKVASSPAESTAVIGAERCQQNRDAGHIIYLTSYDLGGAAGVLSQVAAKGMGFYEDLCLDVEVRPKTDNNSQIVSAGTAQFAGLGSASDVLAAQANGAQVTGIGTFGNVGQVALITMADGPIQSLSDLEGAKLGYKVAMPGQLRSMIESDGVDFEKVETVKVGFDPNILPQGQVDALQGYKDNEPGILEAAGHNVKVWDPAAFGVKGTFSTTITNTAWAAKHGTAVEDFLRATYHAFNWLRESETNLDEGIEYAESISQAGFDAEHEKKRWHGSTDLIVANLLDGHGVGYQATELWQPEADELLQFGTITKPLDVASLQTSEYVDAIYEGAELIWPAPGAV</sequence>
<evidence type="ECO:0000313" key="3">
    <source>
        <dbReference type="Proteomes" id="UP001185927"/>
    </source>
</evidence>
<dbReference type="InterPro" id="IPR027939">
    <property type="entry name" value="NMT1/THI5"/>
</dbReference>
<dbReference type="PANTHER" id="PTHR31528">
    <property type="entry name" value="4-AMINO-5-HYDROXYMETHYL-2-METHYLPYRIMIDINE PHOSPHATE SYNTHASE THI11-RELATED"/>
    <property type="match status" value="1"/>
</dbReference>
<feature type="domain" description="SsuA/THI5-like" evidence="1">
    <location>
        <begin position="75"/>
        <end position="270"/>
    </location>
</feature>
<dbReference type="PROSITE" id="PS51257">
    <property type="entry name" value="PROKAR_LIPOPROTEIN"/>
    <property type="match status" value="1"/>
</dbReference>
<dbReference type="RefSeq" id="WP_317545684.1">
    <property type="nucleotide sequence ID" value="NZ_JAWLKB010000035.1"/>
</dbReference>
<reference evidence="2 3" key="1">
    <citation type="submission" date="2023-10" db="EMBL/GenBank/DDBJ databases">
        <title>Development of a sustainable strategy for remediation of hydrocarbon-contaminated territories based on the waste exchange concept.</title>
        <authorList>
            <person name="Krivoruchko A."/>
        </authorList>
    </citation>
    <scope>NUCLEOTIDE SEQUENCE [LARGE SCALE GENOMIC DNA]</scope>
    <source>
        <strain evidence="2 3">IEGM 1203</strain>
    </source>
</reference>
<proteinExistence type="predicted"/>
<dbReference type="PANTHER" id="PTHR31528:SF3">
    <property type="entry name" value="THIAMINE BIOSYNTHESIS PROTEIN HI_0357-RELATED"/>
    <property type="match status" value="1"/>
</dbReference>